<evidence type="ECO:0000256" key="6">
    <source>
        <dbReference type="SAM" id="MobiDB-lite"/>
    </source>
</evidence>
<organism evidence="9 10">
    <name type="scientific">Leersia perrieri</name>
    <dbReference type="NCBI Taxonomy" id="77586"/>
    <lineage>
        <taxon>Eukaryota</taxon>
        <taxon>Viridiplantae</taxon>
        <taxon>Streptophyta</taxon>
        <taxon>Embryophyta</taxon>
        <taxon>Tracheophyta</taxon>
        <taxon>Spermatophyta</taxon>
        <taxon>Magnoliopsida</taxon>
        <taxon>Liliopsida</taxon>
        <taxon>Poales</taxon>
        <taxon>Poaceae</taxon>
        <taxon>BOP clade</taxon>
        <taxon>Oryzoideae</taxon>
        <taxon>Oryzeae</taxon>
        <taxon>Oryzinae</taxon>
        <taxon>Leersia</taxon>
    </lineage>
</organism>
<evidence type="ECO:0000256" key="5">
    <source>
        <dbReference type="ARBA" id="ARBA00023242"/>
    </source>
</evidence>
<dbReference type="InterPro" id="IPR025610">
    <property type="entry name" value="MYC/MYB_N"/>
</dbReference>
<keyword evidence="3" id="KW-0805">Transcription regulation</keyword>
<feature type="compositionally biased region" description="Pro residues" evidence="6">
    <location>
        <begin position="446"/>
        <end position="457"/>
    </location>
</feature>
<feature type="domain" description="Transcription factor MYC/MYB N-terminal" evidence="8">
    <location>
        <begin position="82"/>
        <end position="148"/>
    </location>
</feature>
<evidence type="ECO:0000259" key="8">
    <source>
        <dbReference type="Pfam" id="PF14215"/>
    </source>
</evidence>
<feature type="region of interest" description="Disordered" evidence="6">
    <location>
        <begin position="239"/>
        <end position="289"/>
    </location>
</feature>
<reference evidence="9 10" key="1">
    <citation type="submission" date="2012-08" db="EMBL/GenBank/DDBJ databases">
        <title>Oryza genome evolution.</title>
        <authorList>
            <person name="Wing R.A."/>
        </authorList>
    </citation>
    <scope>NUCLEOTIDE SEQUENCE</scope>
</reference>
<dbReference type="GO" id="GO:0048657">
    <property type="term" value="P:anther wall tapetum cell differentiation"/>
    <property type="evidence" value="ECO:0007669"/>
    <property type="project" value="EnsemblPlants"/>
</dbReference>
<dbReference type="SUPFAM" id="SSF47459">
    <property type="entry name" value="HLH, helix-loop-helix DNA-binding domain"/>
    <property type="match status" value="1"/>
</dbReference>
<evidence type="ECO:0000313" key="9">
    <source>
        <dbReference type="EnsemblPlants" id="LPERR02G01320.2"/>
    </source>
</evidence>
<evidence type="ECO:0000256" key="4">
    <source>
        <dbReference type="ARBA" id="ARBA00023163"/>
    </source>
</evidence>
<dbReference type="Gene3D" id="4.10.280.10">
    <property type="entry name" value="Helix-loop-helix DNA-binding domain"/>
    <property type="match status" value="1"/>
</dbReference>
<dbReference type="PANTHER" id="PTHR31945:SF11">
    <property type="entry name" value="TRANSCRIPTION FACTOR ABORTED MICROSPORES"/>
    <property type="match status" value="1"/>
</dbReference>
<accession>A0A0D9VBG5</accession>
<evidence type="ECO:0000256" key="1">
    <source>
        <dbReference type="ARBA" id="ARBA00004123"/>
    </source>
</evidence>
<dbReference type="GO" id="GO:0046983">
    <property type="term" value="F:protein dimerization activity"/>
    <property type="evidence" value="ECO:0007669"/>
    <property type="project" value="InterPro"/>
</dbReference>
<comment type="subcellular location">
    <subcellularLocation>
        <location evidence="1">Nucleus</location>
    </subcellularLocation>
</comment>
<comment type="similarity">
    <text evidence="2">Belongs to the bHLH protein family.</text>
</comment>
<dbReference type="STRING" id="77586.A0A0D9VBG5"/>
<feature type="region of interest" description="Disordered" evidence="6">
    <location>
        <begin position="445"/>
        <end position="465"/>
    </location>
</feature>
<proteinExistence type="inferred from homology"/>
<dbReference type="InterPro" id="IPR036638">
    <property type="entry name" value="HLH_DNA-bd_sf"/>
</dbReference>
<feature type="domain" description="BHLH" evidence="7">
    <location>
        <begin position="288"/>
        <end position="312"/>
    </location>
</feature>
<evidence type="ECO:0000256" key="3">
    <source>
        <dbReference type="ARBA" id="ARBA00023015"/>
    </source>
</evidence>
<dbReference type="Proteomes" id="UP000032180">
    <property type="component" value="Chromosome 2"/>
</dbReference>
<keyword evidence="10" id="KW-1185">Reference proteome</keyword>
<dbReference type="AlphaFoldDB" id="A0A0D9VBG5"/>
<keyword evidence="4" id="KW-0804">Transcription</keyword>
<evidence type="ECO:0000259" key="7">
    <source>
        <dbReference type="Pfam" id="PF00010"/>
    </source>
</evidence>
<evidence type="ECO:0000256" key="2">
    <source>
        <dbReference type="ARBA" id="ARBA00005510"/>
    </source>
</evidence>
<name>A0A0D9VBG5_9ORYZ</name>
<reference evidence="9" key="3">
    <citation type="submission" date="2015-04" db="UniProtKB">
        <authorList>
            <consortium name="EnsemblPlants"/>
        </authorList>
    </citation>
    <scope>IDENTIFICATION</scope>
</reference>
<dbReference type="GO" id="GO:0003700">
    <property type="term" value="F:DNA-binding transcription factor activity"/>
    <property type="evidence" value="ECO:0007669"/>
    <property type="project" value="TreeGrafter"/>
</dbReference>
<dbReference type="eggNOG" id="ENOG502QQUB">
    <property type="taxonomic scope" value="Eukaryota"/>
</dbReference>
<dbReference type="InterPro" id="IPR051358">
    <property type="entry name" value="TF_AMS/ICE1/BHLH6-like"/>
</dbReference>
<reference evidence="10" key="2">
    <citation type="submission" date="2013-12" db="EMBL/GenBank/DDBJ databases">
        <authorList>
            <person name="Yu Y."/>
            <person name="Lee S."/>
            <person name="de Baynast K."/>
            <person name="Wissotski M."/>
            <person name="Liu L."/>
            <person name="Talag J."/>
            <person name="Goicoechea J."/>
            <person name="Angelova A."/>
            <person name="Jetty R."/>
            <person name="Kudrna D."/>
            <person name="Golser W."/>
            <person name="Rivera L."/>
            <person name="Zhang J."/>
            <person name="Wing R."/>
        </authorList>
    </citation>
    <scope>NUCLEOTIDE SEQUENCE</scope>
</reference>
<evidence type="ECO:0008006" key="11">
    <source>
        <dbReference type="Google" id="ProtNLM"/>
    </source>
</evidence>
<dbReference type="Gramene" id="LPERR02G01320.2">
    <property type="protein sequence ID" value="LPERR02G01320.2"/>
    <property type="gene ID" value="LPERR02G01320"/>
</dbReference>
<dbReference type="GO" id="GO:0043565">
    <property type="term" value="F:sequence-specific DNA binding"/>
    <property type="evidence" value="ECO:0007669"/>
    <property type="project" value="TreeGrafter"/>
</dbReference>
<sequence length="465" mass="49357">MGGGDHLLMKSSNAAAAVNGGGTSLDAALRPLVGSDGWDYCIYWRLSPDQRFLEMMGFCCSSELEAQVSALCDLPSSIQLDSSSIGMHAQALLSNQPIWQSISQQQEEDADAAVAGAKTRLLVPVAGGLVELFASRFMAEDQQMAELVMAQCGGGVAGAGEDDGGVQAWPPPPPVPETPGFQWDGVADAQRMMYGGGSSSLNLFDGDAAVAGDQFLAGGGEAAAGWQYAAAVSEPSVAVQEQMHGGGGGGGESGSEGREMNGGGGGDGEEDGEGRSGGAKRQQCKNLEAERKRRKKLNDHLYKLRSLVPNITKDLQDELEDNHNPHAGGGDMSKPPDVLIDHPPPASLVGLDNDADAASPPNNSHHNHHKEKQHRMEPQLEVRQVHGNEMFVQILWEPKPGEAGFVRLMEAMDALSLHVINVRDNEAAPVQADRVRDSLLEVTREPYPPGLWSPSPPEEQDDPQL</sequence>
<protein>
    <recommendedName>
        <fullName evidence="11">BHLH domain-containing protein</fullName>
    </recommendedName>
</protein>
<feature type="compositionally biased region" description="Gly residues" evidence="6">
    <location>
        <begin position="244"/>
        <end position="266"/>
    </location>
</feature>
<dbReference type="InterPro" id="IPR011598">
    <property type="entry name" value="bHLH_dom"/>
</dbReference>
<keyword evidence="5" id="KW-0539">Nucleus</keyword>
<feature type="region of interest" description="Disordered" evidence="6">
    <location>
        <begin position="318"/>
        <end position="340"/>
    </location>
</feature>
<dbReference type="GO" id="GO:0005634">
    <property type="term" value="C:nucleus"/>
    <property type="evidence" value="ECO:0007669"/>
    <property type="project" value="UniProtKB-SubCell"/>
</dbReference>
<dbReference type="Pfam" id="PF14215">
    <property type="entry name" value="bHLH-MYC_N"/>
    <property type="match status" value="1"/>
</dbReference>
<dbReference type="Pfam" id="PF00010">
    <property type="entry name" value="HLH"/>
    <property type="match status" value="1"/>
</dbReference>
<dbReference type="EnsemblPlants" id="LPERR02G01320.2">
    <property type="protein sequence ID" value="LPERR02G01320.2"/>
    <property type="gene ID" value="LPERR02G01320"/>
</dbReference>
<evidence type="ECO:0000313" key="10">
    <source>
        <dbReference type="Proteomes" id="UP000032180"/>
    </source>
</evidence>
<dbReference type="PANTHER" id="PTHR31945">
    <property type="entry name" value="TRANSCRIPTION FACTOR SCREAM2-RELATED"/>
    <property type="match status" value="1"/>
</dbReference>